<dbReference type="STRING" id="1890364.A0A2P6N169"/>
<comment type="caution">
    <text evidence="1">The sequence shown here is derived from an EMBL/GenBank/DDBJ whole genome shotgun (WGS) entry which is preliminary data.</text>
</comment>
<protein>
    <submittedName>
        <fullName evidence="1">Uncharacterized protein</fullName>
    </submittedName>
</protein>
<dbReference type="GO" id="GO:0016491">
    <property type="term" value="F:oxidoreductase activity"/>
    <property type="evidence" value="ECO:0007669"/>
    <property type="project" value="InterPro"/>
</dbReference>
<dbReference type="InParanoid" id="A0A2P6N169"/>
<reference evidence="1 2" key="1">
    <citation type="journal article" date="2018" name="Genome Biol. Evol.">
        <title>Multiple Roots of Fruiting Body Formation in Amoebozoa.</title>
        <authorList>
            <person name="Hillmann F."/>
            <person name="Forbes G."/>
            <person name="Novohradska S."/>
            <person name="Ferling I."/>
            <person name="Riege K."/>
            <person name="Groth M."/>
            <person name="Westermann M."/>
            <person name="Marz M."/>
            <person name="Spaller T."/>
            <person name="Winckler T."/>
            <person name="Schaap P."/>
            <person name="Glockner G."/>
        </authorList>
    </citation>
    <scope>NUCLEOTIDE SEQUENCE [LARGE SCALE GENOMIC DNA]</scope>
    <source>
        <strain evidence="1 2">Jena</strain>
    </source>
</reference>
<accession>A0A2P6N169</accession>
<dbReference type="EMBL" id="MDYQ01000257">
    <property type="protein sequence ID" value="PRP77689.1"/>
    <property type="molecule type" value="Genomic_DNA"/>
</dbReference>
<sequence>MISTWLIIFSAVAAYLLACRYFRFKRLRDLQRDWIDRDGSFKIRSVEDARIILEVSNLYESTFMWETSIELALFRTYGIPTISKVLVSTGQLSQPESAGKRAEDTGLLLQEALYNPWDTERSRTAISRINYLHSRYGKRITNDDMLYTLSLFILEPMRWLEMYEWRPLSDVEKYAQLTLWTALGQRMGITGIPNNLKDLEKFSVDYEENPKIRAGNGDPAIVCTFGRQTAELHAFSHAFSMDGMVRTVCLKVSSQISPVFLLTQTEQSPPYFSEKNPTGRYHKLKSNFQPFYARSSVYNRLYFGLLGFDLKEEKWMTEGYKIEELGPNKLKDAGHEQVSRGAQIMFKCPFVLPSRGLSPR</sequence>
<dbReference type="AlphaFoldDB" id="A0A2P6N169"/>
<evidence type="ECO:0000313" key="1">
    <source>
        <dbReference type="EMBL" id="PRP77689.1"/>
    </source>
</evidence>
<dbReference type="OrthoDB" id="545169at2759"/>
<dbReference type="PANTHER" id="PTHR36124">
    <property type="match status" value="1"/>
</dbReference>
<dbReference type="PANTHER" id="PTHR36124:SF1">
    <property type="entry name" value="ER-BOUND OXYGENASE MPAB_MPAB'_RUBBER OXYGENASE CATALYTIC DOMAIN-CONTAINING PROTEIN"/>
    <property type="match status" value="1"/>
</dbReference>
<organism evidence="1 2">
    <name type="scientific">Planoprotostelium fungivorum</name>
    <dbReference type="NCBI Taxonomy" id="1890364"/>
    <lineage>
        <taxon>Eukaryota</taxon>
        <taxon>Amoebozoa</taxon>
        <taxon>Evosea</taxon>
        <taxon>Variosea</taxon>
        <taxon>Cavosteliida</taxon>
        <taxon>Cavosteliaceae</taxon>
        <taxon>Planoprotostelium</taxon>
    </lineage>
</organism>
<keyword evidence="2" id="KW-1185">Reference proteome</keyword>
<gene>
    <name evidence="1" type="ORF">PROFUN_00550</name>
</gene>
<name>A0A2P6N169_9EUKA</name>
<dbReference type="Proteomes" id="UP000241769">
    <property type="component" value="Unassembled WGS sequence"/>
</dbReference>
<evidence type="ECO:0000313" key="2">
    <source>
        <dbReference type="Proteomes" id="UP000241769"/>
    </source>
</evidence>
<dbReference type="InterPro" id="IPR046366">
    <property type="entry name" value="MPAB"/>
</dbReference>
<proteinExistence type="predicted"/>